<dbReference type="EMBL" id="CP029693">
    <property type="protein sequence ID" value="AWY39156.1"/>
    <property type="molecule type" value="Genomic_DNA"/>
</dbReference>
<accession>A0A2Z4RDZ3</accession>
<organism evidence="1 2">
    <name type="scientific">Pseudomonas putida</name>
    <name type="common">Arthrobacter siderocapsulatus</name>
    <dbReference type="NCBI Taxonomy" id="303"/>
    <lineage>
        <taxon>Bacteria</taxon>
        <taxon>Pseudomonadati</taxon>
        <taxon>Pseudomonadota</taxon>
        <taxon>Gammaproteobacteria</taxon>
        <taxon>Pseudomonadales</taxon>
        <taxon>Pseudomonadaceae</taxon>
        <taxon>Pseudomonas</taxon>
    </lineage>
</organism>
<evidence type="ECO:0000313" key="1">
    <source>
        <dbReference type="EMBL" id="AWY39156.1"/>
    </source>
</evidence>
<sequence>MIDVTHSCDGHLWLDTPAMTTSEFEGGFLLPQLMGALASESIAAPVPLSFNTHQNKTSVLTLSAALLRALKLRFSPL</sequence>
<dbReference type="AlphaFoldDB" id="A0A2Z4RDZ3"/>
<evidence type="ECO:0000313" key="2">
    <source>
        <dbReference type="Proteomes" id="UP000250299"/>
    </source>
</evidence>
<dbReference type="Proteomes" id="UP000250299">
    <property type="component" value="Chromosome"/>
</dbReference>
<gene>
    <name evidence="1" type="ORF">DKY63_04245</name>
</gene>
<dbReference type="RefSeq" id="WP_110962938.1">
    <property type="nucleotide sequence ID" value="NZ_CP029693.1"/>
</dbReference>
<dbReference type="OrthoDB" id="7025079at2"/>
<name>A0A2Z4RDZ3_PSEPU</name>
<reference evidence="1 2" key="1">
    <citation type="submission" date="2018-05" db="EMBL/GenBank/DDBJ databases">
        <title>Whole genome sequence of Pseudomonas putida JBC17.</title>
        <authorList>
            <person name="Lee Y.H."/>
            <person name="David K."/>
        </authorList>
    </citation>
    <scope>NUCLEOTIDE SEQUENCE [LARGE SCALE GENOMIC DNA]</scope>
    <source>
        <strain evidence="1 2">JBC17</strain>
    </source>
</reference>
<protein>
    <submittedName>
        <fullName evidence="1">Uncharacterized protein</fullName>
    </submittedName>
</protein>
<proteinExistence type="predicted"/>